<dbReference type="InterPro" id="IPR042113">
    <property type="entry name" value="P_AcTrfase_dom1"/>
</dbReference>
<evidence type="ECO:0000256" key="6">
    <source>
        <dbReference type="ARBA" id="ARBA00022679"/>
    </source>
</evidence>
<dbReference type="GO" id="GO:0008959">
    <property type="term" value="F:phosphate acetyltransferase activity"/>
    <property type="evidence" value="ECO:0007669"/>
    <property type="project" value="UniProtKB-EC"/>
</dbReference>
<comment type="catalytic activity">
    <reaction evidence="1">
        <text>acetyl-CoA + phosphate = acetyl phosphate + CoA</text>
        <dbReference type="Rhea" id="RHEA:19521"/>
        <dbReference type="ChEBI" id="CHEBI:22191"/>
        <dbReference type="ChEBI" id="CHEBI:43474"/>
        <dbReference type="ChEBI" id="CHEBI:57287"/>
        <dbReference type="ChEBI" id="CHEBI:57288"/>
        <dbReference type="EC" id="2.3.1.8"/>
    </reaction>
</comment>
<evidence type="ECO:0000256" key="8">
    <source>
        <dbReference type="ARBA" id="ARBA00031108"/>
    </source>
</evidence>
<accession>A0AAE3G8I1</accession>
<dbReference type="Gene3D" id="3.40.50.10950">
    <property type="match status" value="1"/>
</dbReference>
<dbReference type="NCBIfam" id="TIGR00651">
    <property type="entry name" value="pta"/>
    <property type="match status" value="1"/>
</dbReference>
<dbReference type="InterPro" id="IPR004614">
    <property type="entry name" value="P_AcTrfase"/>
</dbReference>
<dbReference type="SUPFAM" id="SSF53659">
    <property type="entry name" value="Isocitrate/Isopropylmalate dehydrogenase-like"/>
    <property type="match status" value="1"/>
</dbReference>
<evidence type="ECO:0000313" key="11">
    <source>
        <dbReference type="Proteomes" id="UP001205843"/>
    </source>
</evidence>
<organism evidence="10 11">
    <name type="scientific">Natronocella acetinitrilica</name>
    <dbReference type="NCBI Taxonomy" id="414046"/>
    <lineage>
        <taxon>Bacteria</taxon>
        <taxon>Pseudomonadati</taxon>
        <taxon>Pseudomonadota</taxon>
        <taxon>Gammaproteobacteria</taxon>
        <taxon>Chromatiales</taxon>
        <taxon>Ectothiorhodospiraceae</taxon>
        <taxon>Natronocella</taxon>
    </lineage>
</organism>
<keyword evidence="6 10" id="KW-0808">Transferase</keyword>
<gene>
    <name evidence="10" type="ORF">J2T57_004138</name>
</gene>
<evidence type="ECO:0000256" key="7">
    <source>
        <dbReference type="ARBA" id="ARBA00023315"/>
    </source>
</evidence>
<evidence type="ECO:0000256" key="3">
    <source>
        <dbReference type="ARBA" id="ARBA00005656"/>
    </source>
</evidence>
<dbReference type="EMBL" id="JALJXV010000012">
    <property type="protein sequence ID" value="MCP1676964.1"/>
    <property type="molecule type" value="Genomic_DNA"/>
</dbReference>
<comment type="caution">
    <text evidence="10">The sequence shown here is derived from an EMBL/GenBank/DDBJ whole genome shotgun (WGS) entry which is preliminary data.</text>
</comment>
<keyword evidence="7 10" id="KW-0012">Acyltransferase</keyword>
<dbReference type="Proteomes" id="UP001205843">
    <property type="component" value="Unassembled WGS sequence"/>
</dbReference>
<dbReference type="RefSeq" id="WP_253484588.1">
    <property type="nucleotide sequence ID" value="NZ_JALJXV010000012.1"/>
</dbReference>
<dbReference type="InterPro" id="IPR012147">
    <property type="entry name" value="P_Ac_Bu_trans"/>
</dbReference>
<reference evidence="10" key="1">
    <citation type="submission" date="2022-03" db="EMBL/GenBank/DDBJ databases">
        <title>Genomic Encyclopedia of Type Strains, Phase III (KMG-III): the genomes of soil and plant-associated and newly described type strains.</title>
        <authorList>
            <person name="Whitman W."/>
        </authorList>
    </citation>
    <scope>NUCLEOTIDE SEQUENCE</scope>
    <source>
        <strain evidence="10">ANL 6-2</strain>
    </source>
</reference>
<dbReference type="NCBIfam" id="NF007233">
    <property type="entry name" value="PRK09653.1"/>
    <property type="match status" value="1"/>
</dbReference>
<evidence type="ECO:0000256" key="5">
    <source>
        <dbReference type="ARBA" id="ARBA00021528"/>
    </source>
</evidence>
<sequence>MKVFDQIEARAREKPMRVVLMEGGDDRVLQAAQLAEEQGIAHITVLGNPEEVRRQAAALGIDAPRFAVRDPQEPDLLHKQAARLFALRGHKGLTEAQATAQAGTSLYSAMLMLESGEVDGCVGGAVNATAEVVRAALQVIGTAPDTMLVSSFFLMMFCEAYHKRQGGLIFSDCGLNISPNSEQLAEIALSSAATARTLLGEEPRVGMLSFSTSGSASHADVDKVTKAAALVRQRAPELAVDGEVQLDACLVPEIAARKAPDSKVAGTANVLIFPDLNAGNIGYKMAERMGNAKAVGPILQGLAKPVNDLSRGCSIEDIYRVVAVTVVQAQEAVTEEK</sequence>
<name>A0AAE3G8I1_9GAMM</name>
<evidence type="ECO:0000313" key="10">
    <source>
        <dbReference type="EMBL" id="MCP1676964.1"/>
    </source>
</evidence>
<dbReference type="AlphaFoldDB" id="A0AAE3G8I1"/>
<dbReference type="PANTHER" id="PTHR43356">
    <property type="entry name" value="PHOSPHATE ACETYLTRANSFERASE"/>
    <property type="match status" value="1"/>
</dbReference>
<evidence type="ECO:0000256" key="1">
    <source>
        <dbReference type="ARBA" id="ARBA00000705"/>
    </source>
</evidence>
<dbReference type="EC" id="2.3.1.8" evidence="4"/>
<comment type="similarity">
    <text evidence="3">Belongs to the phosphate acetyltransferase and butyryltransferase family.</text>
</comment>
<dbReference type="PANTHER" id="PTHR43356:SF3">
    <property type="entry name" value="PHOSPHATE ACETYLTRANSFERASE"/>
    <property type="match status" value="1"/>
</dbReference>
<keyword evidence="11" id="KW-1185">Reference proteome</keyword>
<dbReference type="InterPro" id="IPR042112">
    <property type="entry name" value="P_AcTrfase_dom2"/>
</dbReference>
<evidence type="ECO:0000259" key="9">
    <source>
        <dbReference type="Pfam" id="PF01515"/>
    </source>
</evidence>
<dbReference type="Gene3D" id="3.40.50.10750">
    <property type="entry name" value="Isocitrate/Isopropylmalate dehydrogenase-like"/>
    <property type="match status" value="1"/>
</dbReference>
<dbReference type="InterPro" id="IPR002505">
    <property type="entry name" value="PTA_PTB"/>
</dbReference>
<feature type="domain" description="Phosphate acetyl/butaryl transferase" evidence="9">
    <location>
        <begin position="4"/>
        <end position="326"/>
    </location>
</feature>
<protein>
    <recommendedName>
        <fullName evidence="5">Phosphate acetyltransferase</fullName>
        <ecNumber evidence="4">2.3.1.8</ecNumber>
    </recommendedName>
    <alternativeName>
        <fullName evidence="8">Phosphotransacetylase</fullName>
    </alternativeName>
</protein>
<dbReference type="InterPro" id="IPR050500">
    <property type="entry name" value="Phos_Acetyltrans/Butyryltrans"/>
</dbReference>
<evidence type="ECO:0000256" key="2">
    <source>
        <dbReference type="ARBA" id="ARBA00004989"/>
    </source>
</evidence>
<evidence type="ECO:0000256" key="4">
    <source>
        <dbReference type="ARBA" id="ARBA00012707"/>
    </source>
</evidence>
<dbReference type="PIRSF" id="PIRSF000428">
    <property type="entry name" value="P_Ac_trans"/>
    <property type="match status" value="1"/>
</dbReference>
<proteinExistence type="inferred from homology"/>
<dbReference type="Pfam" id="PF01515">
    <property type="entry name" value="PTA_PTB"/>
    <property type="match status" value="1"/>
</dbReference>
<comment type="pathway">
    <text evidence="2">Metabolic intermediate biosynthesis; acetyl-CoA biosynthesis; acetyl-CoA from acetate: step 2/2.</text>
</comment>